<dbReference type="InterPro" id="IPR036691">
    <property type="entry name" value="Endo/exonu/phosph_ase_sf"/>
</dbReference>
<dbReference type="Pfam" id="PF00078">
    <property type="entry name" value="RVT_1"/>
    <property type="match status" value="1"/>
</dbReference>
<dbReference type="InterPro" id="IPR043502">
    <property type="entry name" value="DNA/RNA_pol_sf"/>
</dbReference>
<evidence type="ECO:0000259" key="1">
    <source>
        <dbReference type="PROSITE" id="PS50878"/>
    </source>
</evidence>
<protein>
    <recommendedName>
        <fullName evidence="1">Reverse transcriptase domain-containing protein</fullName>
    </recommendedName>
</protein>
<organism evidence="2">
    <name type="scientific">Photinus pyralis</name>
    <name type="common">Common eastern firefly</name>
    <name type="synonym">Lampyris pyralis</name>
    <dbReference type="NCBI Taxonomy" id="7054"/>
    <lineage>
        <taxon>Eukaryota</taxon>
        <taxon>Metazoa</taxon>
        <taxon>Ecdysozoa</taxon>
        <taxon>Arthropoda</taxon>
        <taxon>Hexapoda</taxon>
        <taxon>Insecta</taxon>
        <taxon>Pterygota</taxon>
        <taxon>Neoptera</taxon>
        <taxon>Endopterygota</taxon>
        <taxon>Coleoptera</taxon>
        <taxon>Polyphaga</taxon>
        <taxon>Elateriformia</taxon>
        <taxon>Elateroidea</taxon>
        <taxon>Lampyridae</taxon>
        <taxon>Lampyrinae</taxon>
        <taxon>Photinus</taxon>
    </lineage>
</organism>
<dbReference type="EMBL" id="GEZM01051381">
    <property type="protein sequence ID" value="JAV74993.1"/>
    <property type="molecule type" value="Transcribed_RNA"/>
</dbReference>
<reference evidence="2" key="1">
    <citation type="journal article" date="2016" name="Sci. Rep.">
        <title>Molecular characterization of firefly nuptial gifts: a multi-omics approach sheds light on postcopulatory sexual selection.</title>
        <authorList>
            <person name="Al-Wathiqui N."/>
            <person name="Fallon T.R."/>
            <person name="South A."/>
            <person name="Weng J.K."/>
            <person name="Lewis S.M."/>
        </authorList>
    </citation>
    <scope>NUCLEOTIDE SEQUENCE</scope>
</reference>
<name>A0A1Y1LSZ2_PHOPY</name>
<dbReference type="CDD" id="cd01650">
    <property type="entry name" value="RT_nLTR_like"/>
    <property type="match status" value="1"/>
</dbReference>
<dbReference type="EMBL" id="GEZM01051380">
    <property type="protein sequence ID" value="JAV74995.1"/>
    <property type="molecule type" value="Transcribed_RNA"/>
</dbReference>
<dbReference type="PANTHER" id="PTHR33332">
    <property type="entry name" value="REVERSE TRANSCRIPTASE DOMAIN-CONTAINING PROTEIN"/>
    <property type="match status" value="1"/>
</dbReference>
<proteinExistence type="predicted"/>
<dbReference type="SUPFAM" id="SSF56219">
    <property type="entry name" value="DNase I-like"/>
    <property type="match status" value="1"/>
</dbReference>
<accession>A0A1Y1LSZ2</accession>
<evidence type="ECO:0000313" key="2">
    <source>
        <dbReference type="EMBL" id="JAV74995.1"/>
    </source>
</evidence>
<feature type="domain" description="Reverse transcriptase" evidence="1">
    <location>
        <begin position="471"/>
        <end position="745"/>
    </location>
</feature>
<sequence>MSRNILGIAHLNAQSLRNNFSEFKDLAFECNFDIIGITETWLSPEVPSDAVHINGYKFIRKDRVARGGGVGIYVKSEFVFSILEQSESHSASEQLWILLKINRIQLALGILYRRQEFGCDVFLSELENSVVSVLPITDEIVCLGDFNINMLNLNNRDTLKYTTMIDFFSLKQIIQEPTRVTRTTSTLIDHILVSEGKVIIECGVIGSHGLSDHCLIYCQYSLHSNVEMKSHLHTYRDFNRFNQETFDADLQAIPWHLMIHLRDVNDKIHFLNANLTELFNIHAPIRTIKIVKKNPPWMTDNIKFMIKLRNKSLVKFKRTLKDTDWNYYKQLRNYTTFAVKQEKKAYIEFRLNQNKHKTLWQDLNRTNIYTKAESHEVPIHLSDPNKINEAFVNSSKSLSTVNFNNLIRFYCEDFPQKFGTNFQFSLTDGQAILKILSNIKSNAVGTDELSIKMLRLCCPFIVPYVTHIINSCIIDSIFPDSWKTAKVIPVPKSNAPTDYKDLRPISILPCLSKVFEKIMMTQMQSYVQSIDIIPETQSGFRSGFSCETSLLNITDDILSSADSDELSVLIMLDYSKAFDTIRHDVMVSILRCIGFDESATSLIENYLTNRSQIVKIKDSQSISLPIINGVPQGSILGPLLYVIYTFNLKSSLKFCKYHLYADDTQLHYSFKPIDLPVALVHINTDLNSLVDYSEAHGLQINISKCYLMLLGKRKTREKYISQINIMIRDTPLGVKSSVKNLGLIIDDELRFRQHISKNVQKAFINLKQIYQNRSCLTKKVKIILCESLVLSHFNYCDCVYGPCLTSVDCRRIQRIQNSCLRLIFGIRKFNSIGGKLNEIGWLNMTNRRMLHSACLYHKVITRQTPQYLFNKLRFRHNIRDFFLRHKNLVITPLHKTSLYERSFSYNASKVYNSIPPEIKELPIQHFKIQLHKLYLLNQYTS</sequence>
<dbReference type="SUPFAM" id="SSF56672">
    <property type="entry name" value="DNA/RNA polymerases"/>
    <property type="match status" value="1"/>
</dbReference>
<dbReference type="InterPro" id="IPR000477">
    <property type="entry name" value="RT_dom"/>
</dbReference>
<dbReference type="Gene3D" id="3.60.10.10">
    <property type="entry name" value="Endonuclease/exonuclease/phosphatase"/>
    <property type="match status" value="1"/>
</dbReference>
<dbReference type="InterPro" id="IPR005135">
    <property type="entry name" value="Endo/exonuclease/phosphatase"/>
</dbReference>
<dbReference type="GO" id="GO:0071897">
    <property type="term" value="P:DNA biosynthetic process"/>
    <property type="evidence" value="ECO:0007669"/>
    <property type="project" value="UniProtKB-ARBA"/>
</dbReference>
<dbReference type="PROSITE" id="PS50878">
    <property type="entry name" value="RT_POL"/>
    <property type="match status" value="1"/>
</dbReference>
<dbReference type="GO" id="GO:0003824">
    <property type="term" value="F:catalytic activity"/>
    <property type="evidence" value="ECO:0007669"/>
    <property type="project" value="InterPro"/>
</dbReference>
<dbReference type="AlphaFoldDB" id="A0A1Y1LSZ2"/>
<dbReference type="Pfam" id="PF03372">
    <property type="entry name" value="Exo_endo_phos"/>
    <property type="match status" value="1"/>
</dbReference>